<evidence type="ECO:0000313" key="2">
    <source>
        <dbReference type="EMBL" id="GJJ15454.1"/>
    </source>
</evidence>
<name>A0AAV5AQL8_9AGAM</name>
<dbReference type="EMBL" id="BPWL01000011">
    <property type="protein sequence ID" value="GJJ15454.1"/>
    <property type="molecule type" value="Genomic_DNA"/>
</dbReference>
<comment type="caution">
    <text evidence="2">The sequence shown here is derived from an EMBL/GenBank/DDBJ whole genome shotgun (WGS) entry which is preliminary data.</text>
</comment>
<feature type="transmembrane region" description="Helical" evidence="1">
    <location>
        <begin position="91"/>
        <end position="108"/>
    </location>
</feature>
<reference evidence="2" key="1">
    <citation type="submission" date="2021-10" db="EMBL/GenBank/DDBJ databases">
        <title>De novo Genome Assembly of Clathrus columnatus (Basidiomycota, Fungi) Using Illumina and Nanopore Sequence Data.</title>
        <authorList>
            <person name="Ogiso-Tanaka E."/>
            <person name="Itagaki H."/>
            <person name="Hosoya T."/>
            <person name="Hosaka K."/>
        </authorList>
    </citation>
    <scope>NUCLEOTIDE SEQUENCE</scope>
    <source>
        <strain evidence="2">MO-923</strain>
    </source>
</reference>
<gene>
    <name evidence="2" type="ORF">Clacol_009732</name>
</gene>
<dbReference type="Proteomes" id="UP001050691">
    <property type="component" value="Unassembled WGS sequence"/>
</dbReference>
<protein>
    <submittedName>
        <fullName evidence="2">Uncharacterized protein</fullName>
    </submittedName>
</protein>
<keyword evidence="1" id="KW-1133">Transmembrane helix</keyword>
<feature type="transmembrane region" description="Helical" evidence="1">
    <location>
        <begin position="129"/>
        <end position="152"/>
    </location>
</feature>
<keyword evidence="1" id="KW-0812">Transmembrane</keyword>
<dbReference type="AlphaFoldDB" id="A0AAV5AQL8"/>
<proteinExistence type="predicted"/>
<organism evidence="2 3">
    <name type="scientific">Clathrus columnatus</name>
    <dbReference type="NCBI Taxonomy" id="1419009"/>
    <lineage>
        <taxon>Eukaryota</taxon>
        <taxon>Fungi</taxon>
        <taxon>Dikarya</taxon>
        <taxon>Basidiomycota</taxon>
        <taxon>Agaricomycotina</taxon>
        <taxon>Agaricomycetes</taxon>
        <taxon>Phallomycetidae</taxon>
        <taxon>Phallales</taxon>
        <taxon>Clathraceae</taxon>
        <taxon>Clathrus</taxon>
    </lineage>
</organism>
<keyword evidence="3" id="KW-1185">Reference proteome</keyword>
<keyword evidence="1" id="KW-0472">Membrane</keyword>
<evidence type="ECO:0000256" key="1">
    <source>
        <dbReference type="SAM" id="Phobius"/>
    </source>
</evidence>
<accession>A0AAV5AQL8</accession>
<sequence length="220" mass="25370">MSHSNLQTPYGYYDLYAVVTILIHDIIETLDKEITYIWKLFLSLSFTPWIDFEDNTTDGSFQVSVLWIGGAYVFEFLPKQYSAAAFSAPELIFQSILVLVIIITIIRHQKTWTLREQTSLTTIIIRDGLWGYFFNLFGLLIIIIQPILLSGLVGQLSLQWSYVTFSVTSSRLLLNLRSCSRNTGVSDMTSLSFIGNRLQTDREMDFYSESQHTQETECWE</sequence>
<evidence type="ECO:0000313" key="3">
    <source>
        <dbReference type="Proteomes" id="UP001050691"/>
    </source>
</evidence>